<dbReference type="InterPro" id="IPR001261">
    <property type="entry name" value="ArgE/DapE_CS"/>
</dbReference>
<evidence type="ECO:0000256" key="4">
    <source>
        <dbReference type="ARBA" id="ARBA00022801"/>
    </source>
</evidence>
<dbReference type="SUPFAM" id="SSF53187">
    <property type="entry name" value="Zn-dependent exopeptidases"/>
    <property type="match status" value="1"/>
</dbReference>
<dbReference type="SUPFAM" id="SSF55031">
    <property type="entry name" value="Bacterial exopeptidase dimerisation domain"/>
    <property type="match status" value="1"/>
</dbReference>
<evidence type="ECO:0000313" key="7">
    <source>
        <dbReference type="EMBL" id="SHF05678.1"/>
    </source>
</evidence>
<sequence length="491" mass="53314">MKKLLLGIATTFLLLAALLLVRTATYTAPPLAEVAIQKRTIDGRPIAQHLSEAIQFRTVSSQLPEPQTQSQFEAFIGWLAKTYPEVHSAMAPARLGIDPEHRYTLLFTWPGKRADLAPILLSAHYDVVPVIPGTERDWQHPPYEGAIDDTHIWGRGALDDKSAAIALMEATTLLLAQGFQPERTVYLSLTSDEETGGDSGTAAVVEKLKQDGVQLAWSLDEGSFLLRGFIPGVDATVASINVAEKGYMTVDLVARGQGGHSSMPPQETAVDILAKALTNLRQSPLPSGLEGLSGDMFDSIAPYMPFGKKMLFANRWLFGSLIDSALSTQPGTAAMLHTTIAPTMLSGSVKDNVLPIEAVATINLRVHPRDSIEGIVKHLNAAIDDERVEVKVRRADTASRVSSTESVGFNNIAEAAQQTYGPLVIAPGLTVAGTDSRRYETVADDSYRFNPMVVTKEDTHGFHGTNERISIENMVHATNFYSLLIEKSSRE</sequence>
<dbReference type="InterPro" id="IPR002933">
    <property type="entry name" value="Peptidase_M20"/>
</dbReference>
<keyword evidence="7" id="KW-0121">Carboxypeptidase</keyword>
<keyword evidence="4" id="KW-0378">Hydrolase</keyword>
<evidence type="ECO:0000256" key="3">
    <source>
        <dbReference type="ARBA" id="ARBA00022723"/>
    </source>
</evidence>
<name>A0A1M4YJ60_9GAMM</name>
<comment type="similarity">
    <text evidence="1">Belongs to the peptidase M20A family.</text>
</comment>
<keyword evidence="3" id="KW-0479">Metal-binding</keyword>
<dbReference type="Pfam" id="PF07687">
    <property type="entry name" value="M20_dimer"/>
    <property type="match status" value="1"/>
</dbReference>
<dbReference type="GO" id="GO:0046872">
    <property type="term" value="F:metal ion binding"/>
    <property type="evidence" value="ECO:0007669"/>
    <property type="project" value="UniProtKB-KW"/>
</dbReference>
<dbReference type="Gene3D" id="3.30.70.360">
    <property type="match status" value="1"/>
</dbReference>
<organism evidence="7 8">
    <name type="scientific">Microbulbifer donghaiensis</name>
    <dbReference type="NCBI Taxonomy" id="494016"/>
    <lineage>
        <taxon>Bacteria</taxon>
        <taxon>Pseudomonadati</taxon>
        <taxon>Pseudomonadota</taxon>
        <taxon>Gammaproteobacteria</taxon>
        <taxon>Cellvibrionales</taxon>
        <taxon>Microbulbiferaceae</taxon>
        <taxon>Microbulbifer</taxon>
    </lineage>
</organism>
<dbReference type="GO" id="GO:0004180">
    <property type="term" value="F:carboxypeptidase activity"/>
    <property type="evidence" value="ECO:0007669"/>
    <property type="project" value="UniProtKB-KW"/>
</dbReference>
<evidence type="ECO:0000313" key="8">
    <source>
        <dbReference type="Proteomes" id="UP000184170"/>
    </source>
</evidence>
<dbReference type="STRING" id="494016.SAMN04487965_1263"/>
<dbReference type="InterPro" id="IPR011650">
    <property type="entry name" value="Peptidase_M20_dimer"/>
</dbReference>
<evidence type="ECO:0000256" key="5">
    <source>
        <dbReference type="ARBA" id="ARBA00022833"/>
    </source>
</evidence>
<keyword evidence="5" id="KW-0862">Zinc</keyword>
<evidence type="ECO:0000259" key="6">
    <source>
        <dbReference type="Pfam" id="PF07687"/>
    </source>
</evidence>
<feature type="domain" description="Peptidase M20 dimerisation" evidence="6">
    <location>
        <begin position="242"/>
        <end position="388"/>
    </location>
</feature>
<accession>A0A1M4YJ60</accession>
<gene>
    <name evidence="7" type="ORF">SAMN04487965_1263</name>
</gene>
<dbReference type="InterPro" id="IPR036264">
    <property type="entry name" value="Bact_exopeptidase_dim_dom"/>
</dbReference>
<dbReference type="RefSeq" id="WP_073272805.1">
    <property type="nucleotide sequence ID" value="NZ_FQVA01000001.1"/>
</dbReference>
<proteinExistence type="inferred from homology"/>
<dbReference type="PROSITE" id="PS00758">
    <property type="entry name" value="ARGE_DAPE_CPG2_1"/>
    <property type="match status" value="1"/>
</dbReference>
<dbReference type="PANTHER" id="PTHR45962:SF1">
    <property type="entry name" value="N-FATTY-ACYL-AMINO ACID SYNTHASE_HYDROLASE PM20D1"/>
    <property type="match status" value="1"/>
</dbReference>
<dbReference type="Gene3D" id="3.40.630.10">
    <property type="entry name" value="Zn peptidases"/>
    <property type="match status" value="1"/>
</dbReference>
<dbReference type="OrthoDB" id="3665926at2"/>
<dbReference type="EMBL" id="FQVA01000001">
    <property type="protein sequence ID" value="SHF05678.1"/>
    <property type="molecule type" value="Genomic_DNA"/>
</dbReference>
<dbReference type="PANTHER" id="PTHR45962">
    <property type="entry name" value="N-FATTY-ACYL-AMINO ACID SYNTHASE/HYDROLASE PM20D1"/>
    <property type="match status" value="1"/>
</dbReference>
<dbReference type="Pfam" id="PF01546">
    <property type="entry name" value="Peptidase_M20"/>
    <property type="match status" value="1"/>
</dbReference>
<protein>
    <submittedName>
        <fullName evidence="7">Carboxypeptidase PM20D1</fullName>
    </submittedName>
</protein>
<evidence type="ECO:0000256" key="1">
    <source>
        <dbReference type="ARBA" id="ARBA00006247"/>
    </source>
</evidence>
<keyword evidence="8" id="KW-1185">Reference proteome</keyword>
<dbReference type="GO" id="GO:0006508">
    <property type="term" value="P:proteolysis"/>
    <property type="evidence" value="ECO:0007669"/>
    <property type="project" value="UniProtKB-KW"/>
</dbReference>
<keyword evidence="2" id="KW-0645">Protease</keyword>
<dbReference type="InterPro" id="IPR047177">
    <property type="entry name" value="Pept_M20A"/>
</dbReference>
<dbReference type="AlphaFoldDB" id="A0A1M4YJ60"/>
<reference evidence="8" key="1">
    <citation type="submission" date="2016-11" db="EMBL/GenBank/DDBJ databases">
        <authorList>
            <person name="Varghese N."/>
            <person name="Submissions S."/>
        </authorList>
    </citation>
    <scope>NUCLEOTIDE SEQUENCE [LARGE SCALE GENOMIC DNA]</scope>
    <source>
        <strain evidence="8">CGMCC 1.7063</strain>
    </source>
</reference>
<evidence type="ECO:0000256" key="2">
    <source>
        <dbReference type="ARBA" id="ARBA00022670"/>
    </source>
</evidence>
<dbReference type="Gene3D" id="1.10.150.900">
    <property type="match status" value="1"/>
</dbReference>
<dbReference type="Proteomes" id="UP000184170">
    <property type="component" value="Unassembled WGS sequence"/>
</dbReference>